<accession>A0A2G5VIE0</accession>
<feature type="compositionally biased region" description="Polar residues" evidence="1">
    <location>
        <begin position="53"/>
        <end position="63"/>
    </location>
</feature>
<dbReference type="Proteomes" id="UP000230233">
    <property type="component" value="Chromosome I"/>
</dbReference>
<dbReference type="OrthoDB" id="10627911at2759"/>
<feature type="region of interest" description="Disordered" evidence="1">
    <location>
        <begin position="280"/>
        <end position="318"/>
    </location>
</feature>
<evidence type="ECO:0000256" key="1">
    <source>
        <dbReference type="SAM" id="MobiDB-lite"/>
    </source>
</evidence>
<feature type="region of interest" description="Disordered" evidence="1">
    <location>
        <begin position="1"/>
        <end position="98"/>
    </location>
</feature>
<gene>
    <name evidence="3" type="primary">Cni-Y106G6G.4</name>
    <name evidence="3" type="synonym">Cnig_chr_I.g2008</name>
    <name evidence="3" type="ORF">B9Z55_002008</name>
</gene>
<evidence type="ECO:0000256" key="2">
    <source>
        <dbReference type="SAM" id="Phobius"/>
    </source>
</evidence>
<proteinExistence type="predicted"/>
<feature type="compositionally biased region" description="Polar residues" evidence="1">
    <location>
        <begin position="308"/>
        <end position="318"/>
    </location>
</feature>
<organism evidence="3 4">
    <name type="scientific">Caenorhabditis nigoni</name>
    <dbReference type="NCBI Taxonomy" id="1611254"/>
    <lineage>
        <taxon>Eukaryota</taxon>
        <taxon>Metazoa</taxon>
        <taxon>Ecdysozoa</taxon>
        <taxon>Nematoda</taxon>
        <taxon>Chromadorea</taxon>
        <taxon>Rhabditida</taxon>
        <taxon>Rhabditina</taxon>
        <taxon>Rhabditomorpha</taxon>
        <taxon>Rhabditoidea</taxon>
        <taxon>Rhabditidae</taxon>
        <taxon>Peloderinae</taxon>
        <taxon>Caenorhabditis</taxon>
    </lineage>
</organism>
<evidence type="ECO:0000313" key="4">
    <source>
        <dbReference type="Proteomes" id="UP000230233"/>
    </source>
</evidence>
<dbReference type="AlphaFoldDB" id="A0A2G5VIE0"/>
<evidence type="ECO:0000313" key="3">
    <source>
        <dbReference type="EMBL" id="PIC51533.1"/>
    </source>
</evidence>
<keyword evidence="2" id="KW-1133">Transmembrane helix</keyword>
<feature type="compositionally biased region" description="Low complexity" evidence="1">
    <location>
        <begin position="293"/>
        <end position="307"/>
    </location>
</feature>
<reference evidence="4" key="1">
    <citation type="submission" date="2017-10" db="EMBL/GenBank/DDBJ databases">
        <title>Rapid genome shrinkage in a self-fertile nematode reveals novel sperm competition proteins.</title>
        <authorList>
            <person name="Yin D."/>
            <person name="Schwarz E.M."/>
            <person name="Thomas C.G."/>
            <person name="Felde R.L."/>
            <person name="Korf I.F."/>
            <person name="Cutter A.D."/>
            <person name="Schartner C.M."/>
            <person name="Ralston E.J."/>
            <person name="Meyer B.J."/>
            <person name="Haag E.S."/>
        </authorList>
    </citation>
    <scope>NUCLEOTIDE SEQUENCE [LARGE SCALE GENOMIC DNA]</scope>
    <source>
        <strain evidence="4">JU1422</strain>
    </source>
</reference>
<dbReference type="EMBL" id="PDUG01000001">
    <property type="protein sequence ID" value="PIC51533.1"/>
    <property type="molecule type" value="Genomic_DNA"/>
</dbReference>
<comment type="caution">
    <text evidence="3">The sequence shown here is derived from an EMBL/GenBank/DDBJ whole genome shotgun (WGS) entry which is preliminary data.</text>
</comment>
<keyword evidence="2" id="KW-0812">Transmembrane</keyword>
<feature type="compositionally biased region" description="Basic and acidic residues" evidence="1">
    <location>
        <begin position="81"/>
        <end position="98"/>
    </location>
</feature>
<keyword evidence="2" id="KW-0472">Membrane</keyword>
<feature type="compositionally biased region" description="Pro residues" evidence="1">
    <location>
        <begin position="14"/>
        <end position="26"/>
    </location>
</feature>
<protein>
    <submittedName>
        <fullName evidence="3">Uncharacterized protein</fullName>
    </submittedName>
</protein>
<keyword evidence="4" id="KW-1185">Reference proteome</keyword>
<sequence length="318" mass="34183">MSNDYEYLGDSQQVPPPVAPRPPTDAPPDLLTGLPNTPALKSNDDVDLESNRPRGNNNLSFSDGLNPKRSEPSVATTKTSRSTESDEESKKGSNKEEERKPQKCGTCWCIFAGITIFLAVISLLGLGAFLLMNVDSTEDKSMRVLIIRFISIRLIFRSEALNATNETSPVPLVTTTVLSTRVSSTKYVPMAIQNTNSTPSSLTSTVSVPEQSTIIVSTTDAGLNESTRTSTSFPDTTTTSILTESTSQEVSTFPTVKIEDAVPVVMTTTSETTVEVSTLPNMTDSEPTKSTDDFPTTNTSFTTLASTESNLNATTTVN</sequence>
<feature type="transmembrane region" description="Helical" evidence="2">
    <location>
        <begin position="108"/>
        <end position="132"/>
    </location>
</feature>
<name>A0A2G5VIE0_9PELO</name>